<dbReference type="STRING" id="1121416.SAMN02745220_02062"/>
<dbReference type="Pfam" id="PF08668">
    <property type="entry name" value="HDOD"/>
    <property type="match status" value="1"/>
</dbReference>
<name>A0A1M7Y5V6_9BACT</name>
<gene>
    <name evidence="2" type="ORF">SAMN02745220_02062</name>
</gene>
<dbReference type="CDD" id="cd00077">
    <property type="entry name" value="HDc"/>
    <property type="match status" value="1"/>
</dbReference>
<protein>
    <submittedName>
        <fullName evidence="2">HDIG domain-containing protein</fullName>
    </submittedName>
</protein>
<dbReference type="InterPro" id="IPR052340">
    <property type="entry name" value="RNase_Y/CdgJ"/>
</dbReference>
<evidence type="ECO:0000259" key="1">
    <source>
        <dbReference type="PROSITE" id="PS51833"/>
    </source>
</evidence>
<organism evidence="2 3">
    <name type="scientific">Desulfopila aestuarii DSM 18488</name>
    <dbReference type="NCBI Taxonomy" id="1121416"/>
    <lineage>
        <taxon>Bacteria</taxon>
        <taxon>Pseudomonadati</taxon>
        <taxon>Thermodesulfobacteriota</taxon>
        <taxon>Desulfobulbia</taxon>
        <taxon>Desulfobulbales</taxon>
        <taxon>Desulfocapsaceae</taxon>
        <taxon>Desulfopila</taxon>
    </lineage>
</organism>
<dbReference type="EMBL" id="FRFE01000008">
    <property type="protein sequence ID" value="SHO47945.1"/>
    <property type="molecule type" value="Genomic_DNA"/>
</dbReference>
<dbReference type="NCBIfam" id="TIGR00277">
    <property type="entry name" value="HDIG"/>
    <property type="match status" value="1"/>
</dbReference>
<evidence type="ECO:0000313" key="2">
    <source>
        <dbReference type="EMBL" id="SHO47945.1"/>
    </source>
</evidence>
<dbReference type="SUPFAM" id="SSF109604">
    <property type="entry name" value="HD-domain/PDEase-like"/>
    <property type="match status" value="1"/>
</dbReference>
<feature type="domain" description="HDOD" evidence="1">
    <location>
        <begin position="35"/>
        <end position="229"/>
    </location>
</feature>
<reference evidence="2 3" key="1">
    <citation type="submission" date="2016-12" db="EMBL/GenBank/DDBJ databases">
        <authorList>
            <person name="Song W.-J."/>
            <person name="Kurnit D.M."/>
        </authorList>
    </citation>
    <scope>NUCLEOTIDE SEQUENCE [LARGE SCALE GENOMIC DNA]</scope>
    <source>
        <strain evidence="2 3">DSM 18488</strain>
    </source>
</reference>
<dbReference type="PANTHER" id="PTHR33525:SF3">
    <property type="entry name" value="RIBONUCLEASE Y"/>
    <property type="match status" value="1"/>
</dbReference>
<dbReference type="PROSITE" id="PS51833">
    <property type="entry name" value="HDOD"/>
    <property type="match status" value="1"/>
</dbReference>
<dbReference type="Proteomes" id="UP000184603">
    <property type="component" value="Unassembled WGS sequence"/>
</dbReference>
<evidence type="ECO:0000313" key="3">
    <source>
        <dbReference type="Proteomes" id="UP000184603"/>
    </source>
</evidence>
<proteinExistence type="predicted"/>
<dbReference type="InterPro" id="IPR006675">
    <property type="entry name" value="HDIG_dom"/>
</dbReference>
<accession>A0A1M7Y5V6</accession>
<dbReference type="AlphaFoldDB" id="A0A1M7Y5V6"/>
<dbReference type="PANTHER" id="PTHR33525">
    <property type="match status" value="1"/>
</dbReference>
<sequence length="302" mass="33204">MSSPSLGFLALEGYELMSFDKDKQRKDIERFIQKMPSLSTTVGKVMEICSRTDASPNELNKVISLDPVLTGQVLKLINSAYYSLVTKITSLTRAITMLGMNTVKNMALSTAIIRTVAGTKKSRALPTTRFWAHTIGAGVSAKLLAGIKEVPVMEREELFVAGLLHDLGKIPFGDEYIEVLTIAKKEQAPLIEVERDIMGIDHQEVGLMIAEKWKLNEVISTCIGKHHNVDDLSGPLAKQVAFVALGNIYTNILDIGFAGNPFPSEVEMEHLLKVLEISAEDFGHIGEGVQAEIHKAEIFLQI</sequence>
<keyword evidence="3" id="KW-1185">Reference proteome</keyword>
<dbReference type="InterPro" id="IPR003607">
    <property type="entry name" value="HD/PDEase_dom"/>
</dbReference>
<dbReference type="Gene3D" id="1.10.3210.10">
    <property type="entry name" value="Hypothetical protein af1432"/>
    <property type="match status" value="1"/>
</dbReference>
<dbReference type="InterPro" id="IPR013976">
    <property type="entry name" value="HDOD"/>
</dbReference>